<proteinExistence type="inferred from homology"/>
<dbReference type="EMBL" id="VHSH01000021">
    <property type="protein sequence ID" value="TQV69747.1"/>
    <property type="molecule type" value="Genomic_DNA"/>
</dbReference>
<dbReference type="Pfam" id="PF01183">
    <property type="entry name" value="Glyco_hydro_25"/>
    <property type="match status" value="1"/>
</dbReference>
<protein>
    <recommendedName>
        <fullName evidence="5">Lysozyme M1 (1,4-beta-N-acetylmuramidase)</fullName>
    </recommendedName>
</protein>
<feature type="transmembrane region" description="Helical" evidence="2">
    <location>
        <begin position="21"/>
        <end position="42"/>
    </location>
</feature>
<comment type="caution">
    <text evidence="3">The sequence shown here is derived from an EMBL/GenBank/DDBJ whole genome shotgun (WGS) entry which is preliminary data.</text>
</comment>
<evidence type="ECO:0000256" key="1">
    <source>
        <dbReference type="ARBA" id="ARBA00010646"/>
    </source>
</evidence>
<dbReference type="InterPro" id="IPR002053">
    <property type="entry name" value="Glyco_hydro_25"/>
</dbReference>
<dbReference type="Proteomes" id="UP000315252">
    <property type="component" value="Unassembled WGS sequence"/>
</dbReference>
<dbReference type="InterPro" id="IPR017853">
    <property type="entry name" value="GH"/>
</dbReference>
<reference evidence="3 4" key="1">
    <citation type="submission" date="2019-06" db="EMBL/GenBank/DDBJ databases">
        <title>Whole genome sequence for Rhodospirillaceae sp. R148.</title>
        <authorList>
            <person name="Wang G."/>
        </authorList>
    </citation>
    <scope>NUCLEOTIDE SEQUENCE [LARGE SCALE GENOMIC DNA]</scope>
    <source>
        <strain evidence="3 4">R148</strain>
    </source>
</reference>
<dbReference type="RefSeq" id="WP_142899938.1">
    <property type="nucleotide sequence ID" value="NZ_ML660072.1"/>
</dbReference>
<dbReference type="GO" id="GO:0003796">
    <property type="term" value="F:lysozyme activity"/>
    <property type="evidence" value="ECO:0007669"/>
    <property type="project" value="InterPro"/>
</dbReference>
<dbReference type="OrthoDB" id="8159052at2"/>
<accession>A0A545SXQ6</accession>
<name>A0A545SXQ6_9PROT</name>
<feature type="transmembrane region" description="Helical" evidence="2">
    <location>
        <begin position="54"/>
        <end position="76"/>
    </location>
</feature>
<comment type="similarity">
    <text evidence="1">Belongs to the glycosyl hydrolase 25 family.</text>
</comment>
<dbReference type="Gene3D" id="3.20.20.80">
    <property type="entry name" value="Glycosidases"/>
    <property type="match status" value="1"/>
</dbReference>
<dbReference type="AlphaFoldDB" id="A0A545SXQ6"/>
<dbReference type="PANTHER" id="PTHR34135:SF2">
    <property type="entry name" value="LYSOZYME"/>
    <property type="match status" value="1"/>
</dbReference>
<dbReference type="PROSITE" id="PS51904">
    <property type="entry name" value="GLYCOSYL_HYDROL_F25_2"/>
    <property type="match status" value="1"/>
</dbReference>
<gene>
    <name evidence="3" type="ORF">FKG95_28845</name>
</gene>
<keyword evidence="4" id="KW-1185">Reference proteome</keyword>
<sequence>MAQIADAVAPGTGHHRDLAEFILPAIVAGTGGMLPTLSRLAATYVDNPYTPEPAYGIYLGLAIFFVIGAILAFAFGEKSLRQALIIGISAPALINSIASGLKDADNAPRPAPVSPAGEERLVDPETFAPIERSSWNFSFGGTAYAQTTETPGAEPGRETVVTPDMVPSPSLIPSPSIVPGAAVRELPSSVTLRAVPLPGADPVAPISRESLYGERRVSLRLRFAGITEKNPVPIKVSFFDEGGYRVGQSMSLRPSASRIVTRKAPVSAQGLFFELDGIKKSVRLPQGGFQQARFEVTGALKKGNDLTWSLGYSRALVRVSGFDVTPGKVVPVKPIAEQVRASGNTRIFGIDASHFQKSIDWADLHQGNLRFAILRATYGRTPDRLIESYWSDYSAFEKKDDIALGFYHFFRFGQPPEEQAESFLAALRDKKTARALPPAVGLARNTYDTAITDENQKDYFAQVSRFLSILEEKTGRETMLFINREIIEELDMPAELAAKPLWIKDFENSIPALPEGAEGYRLWLLGTAKLPGVESVVDLNIYNGSAESFAAFTTAPQM</sequence>
<dbReference type="GO" id="GO:0016052">
    <property type="term" value="P:carbohydrate catabolic process"/>
    <property type="evidence" value="ECO:0007669"/>
    <property type="project" value="TreeGrafter"/>
</dbReference>
<evidence type="ECO:0000256" key="2">
    <source>
        <dbReference type="SAM" id="Phobius"/>
    </source>
</evidence>
<keyword evidence="2" id="KW-1133">Transmembrane helix</keyword>
<evidence type="ECO:0008006" key="5">
    <source>
        <dbReference type="Google" id="ProtNLM"/>
    </source>
</evidence>
<organism evidence="3 4">
    <name type="scientific">Denitrobaculum tricleocarpae</name>
    <dbReference type="NCBI Taxonomy" id="2591009"/>
    <lineage>
        <taxon>Bacteria</taxon>
        <taxon>Pseudomonadati</taxon>
        <taxon>Pseudomonadota</taxon>
        <taxon>Alphaproteobacteria</taxon>
        <taxon>Rhodospirillales</taxon>
        <taxon>Rhodospirillaceae</taxon>
        <taxon>Denitrobaculum</taxon>
    </lineage>
</organism>
<dbReference type="SUPFAM" id="SSF51445">
    <property type="entry name" value="(Trans)glycosidases"/>
    <property type="match status" value="1"/>
</dbReference>
<dbReference type="PANTHER" id="PTHR34135">
    <property type="entry name" value="LYSOZYME"/>
    <property type="match status" value="1"/>
</dbReference>
<dbReference type="GO" id="GO:0009253">
    <property type="term" value="P:peptidoglycan catabolic process"/>
    <property type="evidence" value="ECO:0007669"/>
    <property type="project" value="InterPro"/>
</dbReference>
<dbReference type="GO" id="GO:0016998">
    <property type="term" value="P:cell wall macromolecule catabolic process"/>
    <property type="evidence" value="ECO:0007669"/>
    <property type="project" value="InterPro"/>
</dbReference>
<keyword evidence="2" id="KW-0472">Membrane</keyword>
<evidence type="ECO:0000313" key="4">
    <source>
        <dbReference type="Proteomes" id="UP000315252"/>
    </source>
</evidence>
<keyword evidence="2" id="KW-0812">Transmembrane</keyword>
<evidence type="ECO:0000313" key="3">
    <source>
        <dbReference type="EMBL" id="TQV69747.1"/>
    </source>
</evidence>